<sequence length="109" mass="12045">MRCRSRKDSQAETRPRPPAKDRALSENEKGNKNALSKGVPCITCTAKRVEPAPRLPKHPGSHSPSLQEVAALYVYLESPEAPAMGSQQVIEDTPFLTGTDQETQNIRYL</sequence>
<protein>
    <submittedName>
        <fullName evidence="2">Uncharacterized protein</fullName>
    </submittedName>
</protein>
<reference evidence="2" key="1">
    <citation type="journal article" date="2022" name="bioRxiv">
        <title>Sequencing and chromosome-scale assembly of the giantPleurodeles waltlgenome.</title>
        <authorList>
            <person name="Brown T."/>
            <person name="Elewa A."/>
            <person name="Iarovenko S."/>
            <person name="Subramanian E."/>
            <person name="Araus A.J."/>
            <person name="Petzold A."/>
            <person name="Susuki M."/>
            <person name="Suzuki K.-i.T."/>
            <person name="Hayashi T."/>
            <person name="Toyoda A."/>
            <person name="Oliveira C."/>
            <person name="Osipova E."/>
            <person name="Leigh N.D."/>
            <person name="Simon A."/>
            <person name="Yun M.H."/>
        </authorList>
    </citation>
    <scope>NUCLEOTIDE SEQUENCE</scope>
    <source>
        <strain evidence="2">20211129_DDA</strain>
        <tissue evidence="2">Liver</tissue>
    </source>
</reference>
<keyword evidence="3" id="KW-1185">Reference proteome</keyword>
<accession>A0AAV7M4M6</accession>
<organism evidence="2 3">
    <name type="scientific">Pleurodeles waltl</name>
    <name type="common">Iberian ribbed newt</name>
    <dbReference type="NCBI Taxonomy" id="8319"/>
    <lineage>
        <taxon>Eukaryota</taxon>
        <taxon>Metazoa</taxon>
        <taxon>Chordata</taxon>
        <taxon>Craniata</taxon>
        <taxon>Vertebrata</taxon>
        <taxon>Euteleostomi</taxon>
        <taxon>Amphibia</taxon>
        <taxon>Batrachia</taxon>
        <taxon>Caudata</taxon>
        <taxon>Salamandroidea</taxon>
        <taxon>Salamandridae</taxon>
        <taxon>Pleurodelinae</taxon>
        <taxon>Pleurodeles</taxon>
    </lineage>
</organism>
<gene>
    <name evidence="2" type="ORF">NDU88_003838</name>
</gene>
<feature type="compositionally biased region" description="Basic and acidic residues" evidence="1">
    <location>
        <begin position="1"/>
        <end position="31"/>
    </location>
</feature>
<name>A0AAV7M4M6_PLEWA</name>
<evidence type="ECO:0000256" key="1">
    <source>
        <dbReference type="SAM" id="MobiDB-lite"/>
    </source>
</evidence>
<feature type="region of interest" description="Disordered" evidence="1">
    <location>
        <begin position="1"/>
        <end position="36"/>
    </location>
</feature>
<dbReference type="AlphaFoldDB" id="A0AAV7M4M6"/>
<comment type="caution">
    <text evidence="2">The sequence shown here is derived from an EMBL/GenBank/DDBJ whole genome shotgun (WGS) entry which is preliminary data.</text>
</comment>
<dbReference type="Proteomes" id="UP001066276">
    <property type="component" value="Chromosome 10"/>
</dbReference>
<proteinExistence type="predicted"/>
<evidence type="ECO:0000313" key="2">
    <source>
        <dbReference type="EMBL" id="KAJ1098731.1"/>
    </source>
</evidence>
<dbReference type="EMBL" id="JANPWB010000014">
    <property type="protein sequence ID" value="KAJ1098731.1"/>
    <property type="molecule type" value="Genomic_DNA"/>
</dbReference>
<evidence type="ECO:0000313" key="3">
    <source>
        <dbReference type="Proteomes" id="UP001066276"/>
    </source>
</evidence>